<keyword evidence="7" id="KW-0865">Zymogen</keyword>
<dbReference type="SMART" id="SM00944">
    <property type="entry name" value="Pro-kuma_activ"/>
    <property type="match status" value="1"/>
</dbReference>
<feature type="domain" description="Peptidase S53" evidence="9">
    <location>
        <begin position="215"/>
        <end position="585"/>
    </location>
</feature>
<keyword evidence="6" id="KW-0106">Calcium</keyword>
<name>D9Q254_ACIS3</name>
<comment type="cofactor">
    <cofactor evidence="1">
        <name>Ca(2+)</name>
        <dbReference type="ChEBI" id="CHEBI:29108"/>
    </cofactor>
</comment>
<evidence type="ECO:0000256" key="5">
    <source>
        <dbReference type="ARBA" id="ARBA00022825"/>
    </source>
</evidence>
<dbReference type="Proteomes" id="UP000000346">
    <property type="component" value="Chromosome"/>
</dbReference>
<accession>D9Q254</accession>
<dbReference type="InterPro" id="IPR015366">
    <property type="entry name" value="S53_propep"/>
</dbReference>
<dbReference type="STRING" id="666510.ASAC_0987"/>
<feature type="transmembrane region" description="Helical" evidence="8">
    <location>
        <begin position="1128"/>
        <end position="1146"/>
    </location>
</feature>
<dbReference type="GeneID" id="9499229"/>
<dbReference type="SUPFAM" id="SSF54897">
    <property type="entry name" value="Protease propeptides/inhibitors"/>
    <property type="match status" value="1"/>
</dbReference>
<dbReference type="Pfam" id="PF00082">
    <property type="entry name" value="Peptidase_S8"/>
    <property type="match status" value="1"/>
</dbReference>
<evidence type="ECO:0000256" key="7">
    <source>
        <dbReference type="ARBA" id="ARBA00023145"/>
    </source>
</evidence>
<dbReference type="Gene3D" id="3.40.50.200">
    <property type="entry name" value="Peptidase S8/S53 domain"/>
    <property type="match status" value="1"/>
</dbReference>
<dbReference type="Pfam" id="PF09286">
    <property type="entry name" value="Pro-kuma_activ"/>
    <property type="match status" value="1"/>
</dbReference>
<evidence type="ECO:0000256" key="2">
    <source>
        <dbReference type="ARBA" id="ARBA00022670"/>
    </source>
</evidence>
<protein>
    <submittedName>
        <fullName evidence="10">Serine protease, subtilase family, putative</fullName>
    </submittedName>
</protein>
<proteinExistence type="predicted"/>
<dbReference type="InterPro" id="IPR050819">
    <property type="entry name" value="Tripeptidyl-peptidase_I"/>
</dbReference>
<reference evidence="10 11" key="1">
    <citation type="journal article" date="2010" name="Appl. Environ. Microbiol.">
        <title>The genome sequence of the crenarchaeon Acidilobus saccharovorans supports a new order, Acidilobales, and suggests an important ecological role in terrestrial acidic hot springs.</title>
        <authorList>
            <person name="Mardanov A.V."/>
            <person name="Svetlitchnyi V.A."/>
            <person name="Beletsky A.V."/>
            <person name="Prokofeva M.I."/>
            <person name="Bonch-Osmolovskaya E.A."/>
            <person name="Ravin N.V."/>
            <person name="Skryabin K.G."/>
        </authorList>
    </citation>
    <scope>NUCLEOTIDE SEQUENCE [LARGE SCALE GENOMIC DNA]</scope>
    <source>
        <strain evidence="11">DSM 16705 / JCM 18335 / VKM B-2471 / 345-15</strain>
    </source>
</reference>
<evidence type="ECO:0000259" key="9">
    <source>
        <dbReference type="PROSITE" id="PS51695"/>
    </source>
</evidence>
<dbReference type="PANTHER" id="PTHR14218:SF15">
    <property type="entry name" value="TRIPEPTIDYL-PEPTIDASE 1"/>
    <property type="match status" value="1"/>
</dbReference>
<evidence type="ECO:0000256" key="4">
    <source>
        <dbReference type="ARBA" id="ARBA00022801"/>
    </source>
</evidence>
<dbReference type="GO" id="GO:0004252">
    <property type="term" value="F:serine-type endopeptidase activity"/>
    <property type="evidence" value="ECO:0007669"/>
    <property type="project" value="InterPro"/>
</dbReference>
<keyword evidence="8" id="KW-0812">Transmembrane</keyword>
<evidence type="ECO:0000313" key="10">
    <source>
        <dbReference type="EMBL" id="ADL19392.1"/>
    </source>
</evidence>
<evidence type="ECO:0000313" key="11">
    <source>
        <dbReference type="Proteomes" id="UP000000346"/>
    </source>
</evidence>
<dbReference type="CDD" id="cd04056">
    <property type="entry name" value="Peptidases_S53"/>
    <property type="match status" value="1"/>
</dbReference>
<keyword evidence="11" id="KW-1185">Reference proteome</keyword>
<evidence type="ECO:0000256" key="3">
    <source>
        <dbReference type="ARBA" id="ARBA00022723"/>
    </source>
</evidence>
<sequence length="1150" mass="123407">MKGGKLVGLTILLLMLISFTSALSWTPPARALEPSANYYGPQLNGSVIGPLSPNYLVSLSVLIPPRNLNELMLIAQEVAEHQAKPLSRSEVLQLFAPSQQEFNSIENFLEESGFVVTYVSPDRLSLMVQAPASVVEKVFGVQLDLYQGPNGEVYYAPAGMPRIPEALQGTLILGLTNRTAFKPQYVVAGRISHYTFIPANSSLPAPLQVASSHTYYTPADFEGAYNVTNLIPYSQNASIAIIDAYGDPLIYQDVAEFDQKFNLPPANLTVIPIGPYHPSLGLSTGWYIETALDVEAAQSMAPFAHIYLVIASNNGNALFEAIDYVVSTDLADAVSMSWGAPESLFAESGVYTTYPAFILNYPFADYYFALGAAEGISFFASSGDEGAFDTTPTTYGAVLFPSSSPFVTAVGGTTLYVNVTSGSIEFLNSTGTYGYETAWSVSPLYGSSEVASTGGFSSLFPKPWYQYGVVNGTFRTTPDVATDANPYTGFVEIATGQMIVIGGTSLASPLWAGITADIDGYLGMKLGLINPLLYTIYKNKTLYNMAFHQITFGYNGKYLAHAGYNLVTGLGSPNAGLLAYAIKYELTHFPSLKVAVTTYEPGAEYSWYFYNSTFEVVAAIYYPNGTPATSGKFNVYVFTTEGLGEEVPLQFNGTYWVGEVYVKPGLPPNVWTVLVNGTSAGISGSGATDVYVGTGITIIEPVPYPYAPAIPVNEPFQVEVYATYPNGTPVTSPSITAVFYHNGINYFNATLLPVNVTEYPGLYEGTALLPYPEPQGAYIMYIYTTAANGAVDGDAYEYVYFGEQIINAYVITPLNDGTPSVSPGQTLLFLAMVSDPFGFGYFTSSVFVDIYNLNGTLVAQVPLQPAPSPLLYYQIGYFVVPSNMPPGWYNAVFVSEENTSTGPLFGYFNQSFYVAPTQLSGDIITAAYSIEGVWLNIYASIDYPNGTPVTQGTFLATLVPTQDLYNVMLLGFEVGIPLQYNSSLGMWVGKVYVPSVYTSYLLSPYVGEGLYSLAGPWTLVISGEDANAVNLYPISYNITVAPFAAPIDGEGLLAYVESHSTEEISALSTMASNTESVKGAKSSTTALLSGSANVQEAAEINMLNLINALKVAQTTTTKATASSAPAEYYVIASVVVAALLAGILIGRKSV</sequence>
<dbReference type="EMBL" id="CP001742">
    <property type="protein sequence ID" value="ADL19392.1"/>
    <property type="molecule type" value="Genomic_DNA"/>
</dbReference>
<keyword evidence="2 10" id="KW-0645">Protease</keyword>
<evidence type="ECO:0000256" key="8">
    <source>
        <dbReference type="SAM" id="Phobius"/>
    </source>
</evidence>
<dbReference type="InterPro" id="IPR030400">
    <property type="entry name" value="Sedolisin_dom"/>
</dbReference>
<dbReference type="eggNOG" id="arCOG03665">
    <property type="taxonomic scope" value="Archaea"/>
</dbReference>
<keyword evidence="5" id="KW-0720">Serine protease</keyword>
<keyword evidence="4" id="KW-0378">Hydrolase</keyword>
<evidence type="ECO:0000256" key="6">
    <source>
        <dbReference type="ARBA" id="ARBA00022837"/>
    </source>
</evidence>
<dbReference type="PANTHER" id="PTHR14218">
    <property type="entry name" value="PROTEASE S8 TRIPEPTIDYL PEPTIDASE I CLN2"/>
    <property type="match status" value="1"/>
</dbReference>
<dbReference type="OrthoDB" id="56693at2157"/>
<keyword evidence="8" id="KW-1133">Transmembrane helix</keyword>
<gene>
    <name evidence="10" type="ordered locus">ASAC_0987</name>
</gene>
<dbReference type="AlphaFoldDB" id="D9Q254"/>
<dbReference type="CDD" id="cd11377">
    <property type="entry name" value="Pro-peptidase_S53"/>
    <property type="match status" value="1"/>
</dbReference>
<dbReference type="InterPro" id="IPR023828">
    <property type="entry name" value="Peptidase_S8_Ser-AS"/>
</dbReference>
<organism evidence="10 11">
    <name type="scientific">Acidilobus saccharovorans (strain DSM 16705 / JCM 18335 / VKM B-2471 / 345-15)</name>
    <dbReference type="NCBI Taxonomy" id="666510"/>
    <lineage>
        <taxon>Archaea</taxon>
        <taxon>Thermoproteota</taxon>
        <taxon>Thermoprotei</taxon>
        <taxon>Acidilobales</taxon>
        <taxon>Acidilobaceae</taxon>
        <taxon>Acidilobus</taxon>
    </lineage>
</organism>
<keyword evidence="8" id="KW-0472">Membrane</keyword>
<dbReference type="InterPro" id="IPR000209">
    <property type="entry name" value="Peptidase_S8/S53_dom"/>
</dbReference>
<dbReference type="InParanoid" id="D9Q254"/>
<dbReference type="SUPFAM" id="SSF52743">
    <property type="entry name" value="Subtilisin-like"/>
    <property type="match status" value="1"/>
</dbReference>
<dbReference type="PROSITE" id="PS51695">
    <property type="entry name" value="SEDOLISIN"/>
    <property type="match status" value="1"/>
</dbReference>
<dbReference type="InterPro" id="IPR036852">
    <property type="entry name" value="Peptidase_S8/S53_dom_sf"/>
</dbReference>
<keyword evidence="3" id="KW-0479">Metal-binding</keyword>
<dbReference type="GO" id="GO:0046872">
    <property type="term" value="F:metal ion binding"/>
    <property type="evidence" value="ECO:0007669"/>
    <property type="project" value="UniProtKB-KW"/>
</dbReference>
<dbReference type="GO" id="GO:0008240">
    <property type="term" value="F:tripeptidyl-peptidase activity"/>
    <property type="evidence" value="ECO:0007669"/>
    <property type="project" value="TreeGrafter"/>
</dbReference>
<dbReference type="PROSITE" id="PS00138">
    <property type="entry name" value="SUBTILASE_SER"/>
    <property type="match status" value="1"/>
</dbReference>
<dbReference type="RefSeq" id="WP_013266904.1">
    <property type="nucleotide sequence ID" value="NC_014374.1"/>
</dbReference>
<dbReference type="HOGENOM" id="CLU_006754_0_0_2"/>
<dbReference type="KEGG" id="asc:ASAC_0987"/>
<evidence type="ECO:0000256" key="1">
    <source>
        <dbReference type="ARBA" id="ARBA00001913"/>
    </source>
</evidence>
<dbReference type="GO" id="GO:0006508">
    <property type="term" value="P:proteolysis"/>
    <property type="evidence" value="ECO:0007669"/>
    <property type="project" value="UniProtKB-KW"/>
</dbReference>